<evidence type="ECO:0000256" key="1">
    <source>
        <dbReference type="ARBA" id="ARBA00003747"/>
    </source>
</evidence>
<dbReference type="GO" id="GO:0000245">
    <property type="term" value="P:spliceosomal complex assembly"/>
    <property type="evidence" value="ECO:0007669"/>
    <property type="project" value="TreeGrafter"/>
</dbReference>
<evidence type="ECO:0000313" key="18">
    <source>
        <dbReference type="Proteomes" id="UP001152300"/>
    </source>
</evidence>
<dbReference type="SMART" id="SM00220">
    <property type="entry name" value="S_TKc"/>
    <property type="match status" value="1"/>
</dbReference>
<evidence type="ECO:0000256" key="6">
    <source>
        <dbReference type="ARBA" id="ARBA00022527"/>
    </source>
</evidence>
<dbReference type="GO" id="GO:0005524">
    <property type="term" value="F:ATP binding"/>
    <property type="evidence" value="ECO:0007669"/>
    <property type="project" value="UniProtKB-UniRule"/>
</dbReference>
<evidence type="ECO:0000256" key="10">
    <source>
        <dbReference type="ARBA" id="ARBA00022840"/>
    </source>
</evidence>
<dbReference type="PANTHER" id="PTHR47634:SF9">
    <property type="entry name" value="PROTEIN KINASE DOMAIN-CONTAINING PROTEIN-RELATED"/>
    <property type="match status" value="1"/>
</dbReference>
<dbReference type="Proteomes" id="UP001152300">
    <property type="component" value="Unassembled WGS sequence"/>
</dbReference>
<keyword evidence="6" id="KW-0723">Serine/threonine-protein kinase</keyword>
<evidence type="ECO:0000256" key="9">
    <source>
        <dbReference type="ARBA" id="ARBA00022777"/>
    </source>
</evidence>
<dbReference type="OrthoDB" id="5979581at2759"/>
<dbReference type="GO" id="GO:0004674">
    <property type="term" value="F:protein serine/threonine kinase activity"/>
    <property type="evidence" value="ECO:0007669"/>
    <property type="project" value="UniProtKB-KW"/>
</dbReference>
<sequence length="427" mass="48156">MMTAFIRQYRPSALDDVEEIENYSPGGFHPIHIGDEIEGRYKVVHKLGYGGFSTVWLAKDKLADRYVALKIIVANIKQDCKELGVLQKLAKEPTSHPGQDRIVSLLDNFTIEGPNGRHICLVLQVAGPSITSLNYSSGAVAGSRRLKAQLALKIAKQTVQALDFVHSQGFCHGDFTTSNILFKLNDSINTWSEEEIYKHLNQPKKDEIITISGSTPGESAPKYIVQPCSLLNSQFLSEEILLVDFGCAFPSNSPPSNPDNIGFTMSYAAPEVIFDSKMSIYSDIWALGCVLFEIRSGGQLFGDWIGTKDDVLRQMVQTFGKLPEPWWTVWENHSLFFDDNGEPKKIWDDGIVRANKFELDEMIVEIGAEDEEEDNPERNCAMILEPNGVRVSEKEALQMKDLLEKILKWKPEERISIKEIIDHYWLL</sequence>
<evidence type="ECO:0000256" key="13">
    <source>
        <dbReference type="ARBA" id="ARBA00047899"/>
    </source>
</evidence>
<evidence type="ECO:0000256" key="3">
    <source>
        <dbReference type="ARBA" id="ARBA00012513"/>
    </source>
</evidence>
<evidence type="ECO:0000256" key="12">
    <source>
        <dbReference type="ARBA" id="ARBA00033194"/>
    </source>
</evidence>
<evidence type="ECO:0000256" key="15">
    <source>
        <dbReference type="PROSITE-ProRule" id="PRU10141"/>
    </source>
</evidence>
<keyword evidence="10 15" id="KW-0067">ATP-binding</keyword>
<evidence type="ECO:0000256" key="5">
    <source>
        <dbReference type="ARBA" id="ARBA00019973"/>
    </source>
</evidence>
<dbReference type="InterPro" id="IPR017441">
    <property type="entry name" value="Protein_kinase_ATP_BS"/>
</dbReference>
<dbReference type="EC" id="2.7.11.1" evidence="3"/>
<comment type="function">
    <text evidence="1">Component of the EKC/KEOPS complex that is required for the formation of a threonylcarbamoyl group on adenosine at position 37 (t(6)A37) in tRNAs that read codons beginning with adenine. The complex is probably involved in the transfer of the threonylcarbamoyl moiety of threonylcarbamoyl-AMP (TC-AMP) to the N6 group of A37. BUD32 has ATPase activity in the context of the EKC/KEOPS complex and likely plays a supporting role to the catalytic subunit KAE1. The EKC/KEOPS complex also promotes both telomere uncapping and telomere elongation. The complex is required for efficient recruitment of transcriptional coactivators.</text>
</comment>
<feature type="binding site" evidence="15">
    <location>
        <position position="70"/>
    </location>
    <ligand>
        <name>ATP</name>
        <dbReference type="ChEBI" id="CHEBI:30616"/>
    </ligand>
</feature>
<keyword evidence="7" id="KW-0808">Transferase</keyword>
<evidence type="ECO:0000256" key="8">
    <source>
        <dbReference type="ARBA" id="ARBA00022741"/>
    </source>
</evidence>
<dbReference type="Pfam" id="PF00069">
    <property type="entry name" value="Pkinase"/>
    <property type="match status" value="2"/>
</dbReference>
<proteinExistence type="predicted"/>
<dbReference type="InterPro" id="IPR008266">
    <property type="entry name" value="Tyr_kinase_AS"/>
</dbReference>
<dbReference type="PROSITE" id="PS00109">
    <property type="entry name" value="PROTEIN_KINASE_TYR"/>
    <property type="match status" value="1"/>
</dbReference>
<feature type="domain" description="Protein kinase" evidence="16">
    <location>
        <begin position="41"/>
        <end position="426"/>
    </location>
</feature>
<dbReference type="Gene3D" id="1.10.510.10">
    <property type="entry name" value="Transferase(Phosphotransferase) domain 1"/>
    <property type="match status" value="1"/>
</dbReference>
<evidence type="ECO:0000256" key="14">
    <source>
        <dbReference type="ARBA" id="ARBA00048679"/>
    </source>
</evidence>
<comment type="catalytic activity">
    <reaction evidence="13">
        <text>L-threonyl-[protein] + ATP = O-phospho-L-threonyl-[protein] + ADP + H(+)</text>
        <dbReference type="Rhea" id="RHEA:46608"/>
        <dbReference type="Rhea" id="RHEA-COMP:11060"/>
        <dbReference type="Rhea" id="RHEA-COMP:11605"/>
        <dbReference type="ChEBI" id="CHEBI:15378"/>
        <dbReference type="ChEBI" id="CHEBI:30013"/>
        <dbReference type="ChEBI" id="CHEBI:30616"/>
        <dbReference type="ChEBI" id="CHEBI:61977"/>
        <dbReference type="ChEBI" id="CHEBI:456216"/>
        <dbReference type="EC" id="2.7.11.1"/>
    </reaction>
</comment>
<dbReference type="GO" id="GO:0050684">
    <property type="term" value="P:regulation of mRNA processing"/>
    <property type="evidence" value="ECO:0007669"/>
    <property type="project" value="TreeGrafter"/>
</dbReference>
<dbReference type="InterPro" id="IPR000719">
    <property type="entry name" value="Prot_kinase_dom"/>
</dbReference>
<evidence type="ECO:0000313" key="17">
    <source>
        <dbReference type="EMBL" id="KAJ8070691.1"/>
    </source>
</evidence>
<dbReference type="EMBL" id="JAPEIS010000001">
    <property type="protein sequence ID" value="KAJ8070691.1"/>
    <property type="molecule type" value="Genomic_DNA"/>
</dbReference>
<gene>
    <name evidence="17" type="ORF">OCU04_001062</name>
</gene>
<organism evidence="17 18">
    <name type="scientific">Sclerotinia nivalis</name>
    <dbReference type="NCBI Taxonomy" id="352851"/>
    <lineage>
        <taxon>Eukaryota</taxon>
        <taxon>Fungi</taxon>
        <taxon>Dikarya</taxon>
        <taxon>Ascomycota</taxon>
        <taxon>Pezizomycotina</taxon>
        <taxon>Leotiomycetes</taxon>
        <taxon>Helotiales</taxon>
        <taxon>Sclerotiniaceae</taxon>
        <taxon>Sclerotinia</taxon>
    </lineage>
</organism>
<accession>A0A9X0AXC8</accession>
<dbReference type="PANTHER" id="PTHR47634">
    <property type="entry name" value="PROTEIN KINASE DOMAIN-CONTAINING PROTEIN-RELATED"/>
    <property type="match status" value="1"/>
</dbReference>
<dbReference type="SUPFAM" id="SSF56112">
    <property type="entry name" value="Protein kinase-like (PK-like)"/>
    <property type="match status" value="1"/>
</dbReference>
<dbReference type="AlphaFoldDB" id="A0A9X0AXC8"/>
<evidence type="ECO:0000259" key="16">
    <source>
        <dbReference type="PROSITE" id="PS50011"/>
    </source>
</evidence>
<comment type="subunit">
    <text evidence="2">Component of the EKC/KEOPS complex composed of at least BUD32, CGI121, GON7, KAE1 and PCC1; the whole complex dimerizes.</text>
</comment>
<comment type="caution">
    <text evidence="17">The sequence shown here is derived from an EMBL/GenBank/DDBJ whole genome shotgun (WGS) entry which is preliminary data.</text>
</comment>
<keyword evidence="9" id="KW-0418">Kinase</keyword>
<dbReference type="PROSITE" id="PS00107">
    <property type="entry name" value="PROTEIN_KINASE_ATP"/>
    <property type="match status" value="1"/>
</dbReference>
<evidence type="ECO:0000256" key="7">
    <source>
        <dbReference type="ARBA" id="ARBA00022679"/>
    </source>
</evidence>
<name>A0A9X0AXC8_9HELO</name>
<keyword evidence="18" id="KW-1185">Reference proteome</keyword>
<evidence type="ECO:0000256" key="2">
    <source>
        <dbReference type="ARBA" id="ARBA00011534"/>
    </source>
</evidence>
<dbReference type="InterPro" id="IPR011009">
    <property type="entry name" value="Kinase-like_dom_sf"/>
</dbReference>
<dbReference type="InterPro" id="IPR051334">
    <property type="entry name" value="SRPK"/>
</dbReference>
<keyword evidence="8 15" id="KW-0547">Nucleotide-binding</keyword>
<dbReference type="Gene3D" id="3.30.200.20">
    <property type="entry name" value="Phosphorylase Kinase, domain 1"/>
    <property type="match status" value="1"/>
</dbReference>
<evidence type="ECO:0000256" key="11">
    <source>
        <dbReference type="ARBA" id="ARBA00030980"/>
    </source>
</evidence>
<reference evidence="17" key="1">
    <citation type="submission" date="2022-11" db="EMBL/GenBank/DDBJ databases">
        <title>Genome Resource of Sclerotinia nivalis Strain SnTB1, a Plant Pathogen Isolated from American Ginseng.</title>
        <authorList>
            <person name="Fan S."/>
        </authorList>
    </citation>
    <scope>NUCLEOTIDE SEQUENCE</scope>
    <source>
        <strain evidence="17">SnTB1</strain>
    </source>
</reference>
<comment type="catalytic activity">
    <reaction evidence="14">
        <text>L-seryl-[protein] + ATP = O-phospho-L-seryl-[protein] + ADP + H(+)</text>
        <dbReference type="Rhea" id="RHEA:17989"/>
        <dbReference type="Rhea" id="RHEA-COMP:9863"/>
        <dbReference type="Rhea" id="RHEA-COMP:11604"/>
        <dbReference type="ChEBI" id="CHEBI:15378"/>
        <dbReference type="ChEBI" id="CHEBI:29999"/>
        <dbReference type="ChEBI" id="CHEBI:30616"/>
        <dbReference type="ChEBI" id="CHEBI:83421"/>
        <dbReference type="ChEBI" id="CHEBI:456216"/>
        <dbReference type="EC" id="2.7.11.1"/>
    </reaction>
</comment>
<dbReference type="PROSITE" id="PS50011">
    <property type="entry name" value="PROTEIN_KINASE_DOM"/>
    <property type="match status" value="1"/>
</dbReference>
<protein>
    <recommendedName>
        <fullName evidence="5">EKC/KEOPS complex subunit BUD32</fullName>
        <ecNumber evidence="3">2.7.11.1</ecNumber>
    </recommendedName>
    <alternativeName>
        <fullName evidence="11 12">Atypical Serine/threonine protein kinase BUD32</fullName>
    </alternativeName>
    <alternativeName>
        <fullName evidence="4">EKC/KEOPS complex subunit bud32</fullName>
    </alternativeName>
</protein>
<evidence type="ECO:0000256" key="4">
    <source>
        <dbReference type="ARBA" id="ARBA00013948"/>
    </source>
</evidence>